<accession>A0A5C8NCM0</accession>
<dbReference type="PANTHER" id="PTHR47505:SF1">
    <property type="entry name" value="DNA UTILIZATION PROTEIN YHGH"/>
    <property type="match status" value="1"/>
</dbReference>
<dbReference type="SUPFAM" id="SSF53271">
    <property type="entry name" value="PRTase-like"/>
    <property type="match status" value="1"/>
</dbReference>
<dbReference type="InterPro" id="IPR029057">
    <property type="entry name" value="PRTase-like"/>
</dbReference>
<sequence length="210" mass="21926">MRLATAAADLLLGAQCPGCGAPSTSVCRRCWIALDPSPRLVRHHAVPTVAAGEHTDLLRDVIVAWKEENHATLLNPLAHLLAASIAALPLDGPLTLVPVPASRRSRRARGADLVADLAAAASDRLRPVGVEAHVSPALRLTRRTADQSGLDAEQRARNLRGAYVSRPGALPNLVVVDDVVTTGATIGEAVRALRAAGHRPVAAAVVANRP</sequence>
<dbReference type="AlphaFoldDB" id="A0A5C8NCM0"/>
<organism evidence="1 2">
    <name type="scientific">Aeromicrobium terrae</name>
    <dbReference type="NCBI Taxonomy" id="2498846"/>
    <lineage>
        <taxon>Bacteria</taxon>
        <taxon>Bacillati</taxon>
        <taxon>Actinomycetota</taxon>
        <taxon>Actinomycetes</taxon>
        <taxon>Propionibacteriales</taxon>
        <taxon>Nocardioidaceae</taxon>
        <taxon>Aeromicrobium</taxon>
    </lineage>
</organism>
<dbReference type="PANTHER" id="PTHR47505">
    <property type="entry name" value="DNA UTILIZATION PROTEIN YHGH"/>
    <property type="match status" value="1"/>
</dbReference>
<dbReference type="RefSeq" id="WP_147687615.1">
    <property type="nucleotide sequence ID" value="NZ_VDUX01000008.1"/>
</dbReference>
<comment type="caution">
    <text evidence="1">The sequence shown here is derived from an EMBL/GenBank/DDBJ whole genome shotgun (WGS) entry which is preliminary data.</text>
</comment>
<dbReference type="EMBL" id="VDUX01000008">
    <property type="protein sequence ID" value="TXL57347.1"/>
    <property type="molecule type" value="Genomic_DNA"/>
</dbReference>
<dbReference type="OrthoDB" id="5244859at2"/>
<evidence type="ECO:0000313" key="1">
    <source>
        <dbReference type="EMBL" id="TXL57347.1"/>
    </source>
</evidence>
<gene>
    <name evidence="1" type="ORF">FHP06_15025</name>
</gene>
<protein>
    <submittedName>
        <fullName evidence="1">ComF family protein</fullName>
    </submittedName>
</protein>
<evidence type="ECO:0000313" key="2">
    <source>
        <dbReference type="Proteomes" id="UP000321571"/>
    </source>
</evidence>
<dbReference type="InterPro" id="IPR051910">
    <property type="entry name" value="ComF/GntX_DNA_util-trans"/>
</dbReference>
<dbReference type="Proteomes" id="UP000321571">
    <property type="component" value="Unassembled WGS sequence"/>
</dbReference>
<proteinExistence type="predicted"/>
<name>A0A5C8NCM0_9ACTN</name>
<reference evidence="1 2" key="1">
    <citation type="submission" date="2019-06" db="EMBL/GenBank/DDBJ databases">
        <title>Aeromicrobium sp. nov., isolated from a maize field.</title>
        <authorList>
            <person name="Lin S.-Y."/>
            <person name="Tsai C.-F."/>
            <person name="Young C.-C."/>
        </authorList>
    </citation>
    <scope>NUCLEOTIDE SEQUENCE [LARGE SCALE GENOMIC DNA]</scope>
    <source>
        <strain evidence="1 2">CC-CFT486</strain>
    </source>
</reference>
<keyword evidence="2" id="KW-1185">Reference proteome</keyword>
<dbReference type="Gene3D" id="3.40.50.2020">
    <property type="match status" value="1"/>
</dbReference>